<dbReference type="InterPro" id="IPR006680">
    <property type="entry name" value="Amidohydro-rel"/>
</dbReference>
<evidence type="ECO:0000313" key="7">
    <source>
        <dbReference type="Proteomes" id="UP001341245"/>
    </source>
</evidence>
<dbReference type="Pfam" id="PF01979">
    <property type="entry name" value="Amidohydro_1"/>
    <property type="match status" value="1"/>
</dbReference>
<dbReference type="InterPro" id="IPR051607">
    <property type="entry name" value="Metallo-dep_hydrolases"/>
</dbReference>
<accession>A0ABR0TTQ2</accession>
<dbReference type="Gene3D" id="2.30.40.10">
    <property type="entry name" value="Urease, subunit C, domain 1"/>
    <property type="match status" value="1"/>
</dbReference>
<evidence type="ECO:0000256" key="2">
    <source>
        <dbReference type="ARBA" id="ARBA00022723"/>
    </source>
</evidence>
<comment type="caution">
    <text evidence="6">The sequence shown here is derived from an EMBL/GenBank/DDBJ whole genome shotgun (WGS) entry which is preliminary data.</text>
</comment>
<keyword evidence="4" id="KW-0862">Zinc</keyword>
<organism evidence="6 7">
    <name type="scientific">Aureobasidium pullulans</name>
    <name type="common">Black yeast</name>
    <name type="synonym">Pullularia pullulans</name>
    <dbReference type="NCBI Taxonomy" id="5580"/>
    <lineage>
        <taxon>Eukaryota</taxon>
        <taxon>Fungi</taxon>
        <taxon>Dikarya</taxon>
        <taxon>Ascomycota</taxon>
        <taxon>Pezizomycotina</taxon>
        <taxon>Dothideomycetes</taxon>
        <taxon>Dothideomycetidae</taxon>
        <taxon>Dothideales</taxon>
        <taxon>Saccotheciaceae</taxon>
        <taxon>Aureobasidium</taxon>
    </lineage>
</organism>
<dbReference type="InterPro" id="IPR011059">
    <property type="entry name" value="Metal-dep_hydrolase_composite"/>
</dbReference>
<proteinExistence type="predicted"/>
<dbReference type="EMBL" id="JASGXD010000003">
    <property type="protein sequence ID" value="KAK6007236.1"/>
    <property type="molecule type" value="Genomic_DNA"/>
</dbReference>
<comment type="cofactor">
    <cofactor evidence="1">
        <name>Zn(2+)</name>
        <dbReference type="ChEBI" id="CHEBI:29105"/>
    </cofactor>
</comment>
<keyword evidence="3" id="KW-0378">Hydrolase</keyword>
<gene>
    <name evidence="6" type="ORF">QM012_006244</name>
</gene>
<dbReference type="Proteomes" id="UP001341245">
    <property type="component" value="Unassembled WGS sequence"/>
</dbReference>
<sequence>MEMINGGTTCVVDHAHLNYGADYNASAISATVASGLRSIYGYCPTARVESWNPLVMNNNILADDVINNLEELASAAPFGDGRVTLGVAFDAWFLPKPSIISLFDKVAKLGIRTITSHSVRTPSFGASGSLPKLIDSYGLLDDRFLLSHSNNMTPEEVELCHSKGFWISSTPGTELQMAHGSPVCFDDKIGVQSKCSLGVDCHSNNSGDLMTQMRLALQSARGRSNEQFNMNDKDPRSAYKTVEEAFNLGTIQGARAVHMQDQIGSIAVGKVADLIIFDATSVAMVCAAQHDPVAAIVLHSSPADVDTVIVGGHIRKRNGRLVPVCLDDVGRSIAGKETLEWKEIARELVEGRKEIQKKIDTHDVEDARKVTVARLHIDESKIRHRVDDI</sequence>
<feature type="domain" description="Amidohydrolase-related" evidence="5">
    <location>
        <begin position="1"/>
        <end position="314"/>
    </location>
</feature>
<dbReference type="PANTHER" id="PTHR11271">
    <property type="entry name" value="GUANINE DEAMINASE"/>
    <property type="match status" value="1"/>
</dbReference>
<protein>
    <recommendedName>
        <fullName evidence="5">Amidohydrolase-related domain-containing protein</fullName>
    </recommendedName>
</protein>
<dbReference type="SUPFAM" id="SSF51338">
    <property type="entry name" value="Composite domain of metallo-dependent hydrolases"/>
    <property type="match status" value="1"/>
</dbReference>
<evidence type="ECO:0000256" key="3">
    <source>
        <dbReference type="ARBA" id="ARBA00022801"/>
    </source>
</evidence>
<evidence type="ECO:0000313" key="6">
    <source>
        <dbReference type="EMBL" id="KAK6007236.1"/>
    </source>
</evidence>
<dbReference type="InterPro" id="IPR032466">
    <property type="entry name" value="Metal_Hydrolase"/>
</dbReference>
<reference evidence="6 7" key="1">
    <citation type="submission" date="2023-11" db="EMBL/GenBank/DDBJ databases">
        <title>Draft genome sequence and annotation of the polyextremotolerant black yeast-like fungus Aureobasidium pullulans NRRL 62042.</title>
        <authorList>
            <person name="Dielentheis-Frenken M.R.E."/>
            <person name="Wibberg D."/>
            <person name="Blank L.M."/>
            <person name="Tiso T."/>
        </authorList>
    </citation>
    <scope>NUCLEOTIDE SEQUENCE [LARGE SCALE GENOMIC DNA]</scope>
    <source>
        <strain evidence="6 7">NRRL 62042</strain>
    </source>
</reference>
<dbReference type="SUPFAM" id="SSF51556">
    <property type="entry name" value="Metallo-dependent hydrolases"/>
    <property type="match status" value="1"/>
</dbReference>
<keyword evidence="7" id="KW-1185">Reference proteome</keyword>
<evidence type="ECO:0000256" key="1">
    <source>
        <dbReference type="ARBA" id="ARBA00001947"/>
    </source>
</evidence>
<evidence type="ECO:0000256" key="4">
    <source>
        <dbReference type="ARBA" id="ARBA00022833"/>
    </source>
</evidence>
<dbReference type="Gene3D" id="3.20.20.140">
    <property type="entry name" value="Metal-dependent hydrolases"/>
    <property type="match status" value="1"/>
</dbReference>
<dbReference type="PANTHER" id="PTHR11271:SF37">
    <property type="entry name" value="FAMILY PROTEIN, PUTATIVE (AFU_ORTHOLOGUE AFUA_4G00460)-RELATED"/>
    <property type="match status" value="1"/>
</dbReference>
<evidence type="ECO:0000259" key="5">
    <source>
        <dbReference type="Pfam" id="PF01979"/>
    </source>
</evidence>
<keyword evidence="2" id="KW-0479">Metal-binding</keyword>
<name>A0ABR0TTQ2_AURPU</name>